<evidence type="ECO:0008006" key="3">
    <source>
        <dbReference type="Google" id="ProtNLM"/>
    </source>
</evidence>
<sequence length="96" mass="11228">MINITNYTIETLNDPFGILTGDRYEYLLDIEVPEDDELYTESGIMIKVLYRVEDQVASLIKYDLIDRETSQVLDFELEEDELAMIESFCKEHLPAE</sequence>
<dbReference type="InterPro" id="IPR045424">
    <property type="entry name" value="DUF6509"/>
</dbReference>
<accession>A0A0C2S2J5</accession>
<reference evidence="1 2" key="1">
    <citation type="submission" date="2015-01" db="EMBL/GenBank/DDBJ databases">
        <title>Genome sequencing of Jeotgalibacillus soli.</title>
        <authorList>
            <person name="Goh K.M."/>
            <person name="Chan K.-G."/>
            <person name="Yaakop A.S."/>
            <person name="Ee R."/>
            <person name="Gan H.M."/>
            <person name="Chan C.S."/>
        </authorList>
    </citation>
    <scope>NUCLEOTIDE SEQUENCE [LARGE SCALE GENOMIC DNA]</scope>
    <source>
        <strain evidence="1 2">P9</strain>
    </source>
</reference>
<dbReference type="AlphaFoldDB" id="A0A0C2S2J5"/>
<dbReference type="STRING" id="889306.KP78_16860"/>
<dbReference type="RefSeq" id="WP_041087848.1">
    <property type="nucleotide sequence ID" value="NZ_JXRP01000013.1"/>
</dbReference>
<comment type="caution">
    <text evidence="1">The sequence shown here is derived from an EMBL/GenBank/DDBJ whole genome shotgun (WGS) entry which is preliminary data.</text>
</comment>
<dbReference type="OrthoDB" id="2736409at2"/>
<name>A0A0C2S2J5_9BACL</name>
<evidence type="ECO:0000313" key="2">
    <source>
        <dbReference type="Proteomes" id="UP000031938"/>
    </source>
</evidence>
<organism evidence="1 2">
    <name type="scientific">Jeotgalibacillus soli</name>
    <dbReference type="NCBI Taxonomy" id="889306"/>
    <lineage>
        <taxon>Bacteria</taxon>
        <taxon>Bacillati</taxon>
        <taxon>Bacillota</taxon>
        <taxon>Bacilli</taxon>
        <taxon>Bacillales</taxon>
        <taxon>Caryophanaceae</taxon>
        <taxon>Jeotgalibacillus</taxon>
    </lineage>
</organism>
<dbReference type="Pfam" id="PF20119">
    <property type="entry name" value="DUF6509"/>
    <property type="match status" value="1"/>
</dbReference>
<dbReference type="EMBL" id="JXRP01000013">
    <property type="protein sequence ID" value="KIL48239.1"/>
    <property type="molecule type" value="Genomic_DNA"/>
</dbReference>
<dbReference type="Proteomes" id="UP000031938">
    <property type="component" value="Unassembled WGS sequence"/>
</dbReference>
<keyword evidence="2" id="KW-1185">Reference proteome</keyword>
<gene>
    <name evidence="1" type="ORF">KP78_16860</name>
</gene>
<proteinExistence type="predicted"/>
<evidence type="ECO:0000313" key="1">
    <source>
        <dbReference type="EMBL" id="KIL48239.1"/>
    </source>
</evidence>
<dbReference type="PATRIC" id="fig|889306.3.peg.1692"/>
<protein>
    <recommendedName>
        <fullName evidence="3">Pullulanase</fullName>
    </recommendedName>
</protein>